<sequence>MAGKSKKGKSRDVPIGAVVTLLGQVARNSRTVLSRNLLDLGLYAGQDGVMLALDRQDGQTPGMIASELGVKAPTITKTISRLAVQGFVRREDSTTDGRMSLVFLTDAGRSQIRAIGKAQRRTEKTALAGLKGKQVRQLLDLLQLVDGNLAQSSSPAAPLRPQTDMLSPSKEADIDDLQTD</sequence>
<dbReference type="EMBL" id="QGTR01000007">
    <property type="protein sequence ID" value="PWV97174.1"/>
    <property type="molecule type" value="Genomic_DNA"/>
</dbReference>
<evidence type="ECO:0000313" key="6">
    <source>
        <dbReference type="EMBL" id="PWV97174.1"/>
    </source>
</evidence>
<dbReference type="PANTHER" id="PTHR42756:SF1">
    <property type="entry name" value="TRANSCRIPTIONAL REPRESSOR OF EMRAB OPERON"/>
    <property type="match status" value="1"/>
</dbReference>
<organism evidence="6 7">
    <name type="scientific">Hoeflea marina</name>
    <dbReference type="NCBI Taxonomy" id="274592"/>
    <lineage>
        <taxon>Bacteria</taxon>
        <taxon>Pseudomonadati</taxon>
        <taxon>Pseudomonadota</taxon>
        <taxon>Alphaproteobacteria</taxon>
        <taxon>Hyphomicrobiales</taxon>
        <taxon>Rhizobiaceae</taxon>
        <taxon>Hoeflea</taxon>
    </lineage>
</organism>
<comment type="caution">
    <text evidence="6">The sequence shown here is derived from an EMBL/GenBank/DDBJ whole genome shotgun (WGS) entry which is preliminary data.</text>
</comment>
<evidence type="ECO:0000256" key="2">
    <source>
        <dbReference type="ARBA" id="ARBA00023125"/>
    </source>
</evidence>
<dbReference type="InterPro" id="IPR000835">
    <property type="entry name" value="HTH_MarR-typ"/>
</dbReference>
<reference evidence="6 7" key="1">
    <citation type="submission" date="2018-05" db="EMBL/GenBank/DDBJ databases">
        <title>Genomic Encyclopedia of Type Strains, Phase IV (KMG-IV): sequencing the most valuable type-strain genomes for metagenomic binning, comparative biology and taxonomic classification.</title>
        <authorList>
            <person name="Goeker M."/>
        </authorList>
    </citation>
    <scope>NUCLEOTIDE SEQUENCE [LARGE SCALE GENOMIC DNA]</scope>
    <source>
        <strain evidence="6 7">DSM 16791</strain>
    </source>
</reference>
<dbReference type="SUPFAM" id="SSF46785">
    <property type="entry name" value="Winged helix' DNA-binding domain"/>
    <property type="match status" value="1"/>
</dbReference>
<evidence type="ECO:0000259" key="5">
    <source>
        <dbReference type="PROSITE" id="PS50995"/>
    </source>
</evidence>
<dbReference type="AlphaFoldDB" id="A0A317PEL9"/>
<dbReference type="PANTHER" id="PTHR42756">
    <property type="entry name" value="TRANSCRIPTIONAL REGULATOR, MARR"/>
    <property type="match status" value="1"/>
</dbReference>
<name>A0A317PEL9_9HYPH</name>
<keyword evidence="2 6" id="KW-0238">DNA-binding</keyword>
<dbReference type="Gene3D" id="1.10.10.10">
    <property type="entry name" value="Winged helix-like DNA-binding domain superfamily/Winged helix DNA-binding domain"/>
    <property type="match status" value="1"/>
</dbReference>
<evidence type="ECO:0000256" key="3">
    <source>
        <dbReference type="ARBA" id="ARBA00023163"/>
    </source>
</evidence>
<evidence type="ECO:0000313" key="7">
    <source>
        <dbReference type="Proteomes" id="UP000246352"/>
    </source>
</evidence>
<evidence type="ECO:0000256" key="4">
    <source>
        <dbReference type="SAM" id="MobiDB-lite"/>
    </source>
</evidence>
<dbReference type="InterPro" id="IPR036390">
    <property type="entry name" value="WH_DNA-bd_sf"/>
</dbReference>
<dbReference type="PROSITE" id="PS01117">
    <property type="entry name" value="HTH_MARR_1"/>
    <property type="match status" value="1"/>
</dbReference>
<dbReference type="SMART" id="SM00347">
    <property type="entry name" value="HTH_MARR"/>
    <property type="match status" value="1"/>
</dbReference>
<dbReference type="PROSITE" id="PS50995">
    <property type="entry name" value="HTH_MARR_2"/>
    <property type="match status" value="1"/>
</dbReference>
<gene>
    <name evidence="6" type="ORF">DFR52_10786</name>
</gene>
<dbReference type="Pfam" id="PF12802">
    <property type="entry name" value="MarR_2"/>
    <property type="match status" value="1"/>
</dbReference>
<dbReference type="InterPro" id="IPR023187">
    <property type="entry name" value="Tscrpt_reg_MarR-type_CS"/>
</dbReference>
<keyword evidence="7" id="KW-1185">Reference proteome</keyword>
<feature type="domain" description="HTH marR-type" evidence="5">
    <location>
        <begin position="15"/>
        <end position="147"/>
    </location>
</feature>
<dbReference type="Proteomes" id="UP000246352">
    <property type="component" value="Unassembled WGS sequence"/>
</dbReference>
<dbReference type="RefSeq" id="WP_110034243.1">
    <property type="nucleotide sequence ID" value="NZ_QGTR01000007.1"/>
</dbReference>
<dbReference type="InterPro" id="IPR036388">
    <property type="entry name" value="WH-like_DNA-bd_sf"/>
</dbReference>
<protein>
    <submittedName>
        <fullName evidence="6">DNA-binding MarR family transcriptional regulator</fullName>
    </submittedName>
</protein>
<dbReference type="GO" id="GO:0003700">
    <property type="term" value="F:DNA-binding transcription factor activity"/>
    <property type="evidence" value="ECO:0007669"/>
    <property type="project" value="InterPro"/>
</dbReference>
<dbReference type="OrthoDB" id="8448256at2"/>
<proteinExistence type="predicted"/>
<keyword evidence="3" id="KW-0804">Transcription</keyword>
<keyword evidence="1" id="KW-0805">Transcription regulation</keyword>
<dbReference type="GO" id="GO:0003677">
    <property type="term" value="F:DNA binding"/>
    <property type="evidence" value="ECO:0007669"/>
    <property type="project" value="UniProtKB-KW"/>
</dbReference>
<accession>A0A317PEL9</accession>
<feature type="region of interest" description="Disordered" evidence="4">
    <location>
        <begin position="151"/>
        <end position="180"/>
    </location>
</feature>
<evidence type="ECO:0000256" key="1">
    <source>
        <dbReference type="ARBA" id="ARBA00023015"/>
    </source>
</evidence>